<dbReference type="EMBL" id="JAAALK010000290">
    <property type="protein sequence ID" value="KAG8048126.1"/>
    <property type="molecule type" value="Genomic_DNA"/>
</dbReference>
<organism evidence="1 2">
    <name type="scientific">Zizania palustris</name>
    <name type="common">Northern wild rice</name>
    <dbReference type="NCBI Taxonomy" id="103762"/>
    <lineage>
        <taxon>Eukaryota</taxon>
        <taxon>Viridiplantae</taxon>
        <taxon>Streptophyta</taxon>
        <taxon>Embryophyta</taxon>
        <taxon>Tracheophyta</taxon>
        <taxon>Spermatophyta</taxon>
        <taxon>Magnoliopsida</taxon>
        <taxon>Liliopsida</taxon>
        <taxon>Poales</taxon>
        <taxon>Poaceae</taxon>
        <taxon>BOP clade</taxon>
        <taxon>Oryzoideae</taxon>
        <taxon>Oryzeae</taxon>
        <taxon>Zizaniinae</taxon>
        <taxon>Zizania</taxon>
    </lineage>
</organism>
<gene>
    <name evidence="1" type="ORF">GUJ93_ZPchr0008g13226</name>
</gene>
<reference evidence="1" key="1">
    <citation type="journal article" date="2021" name="bioRxiv">
        <title>Whole Genome Assembly and Annotation of Northern Wild Rice, Zizania palustris L., Supports a Whole Genome Duplication in the Zizania Genus.</title>
        <authorList>
            <person name="Haas M."/>
            <person name="Kono T."/>
            <person name="Macchietto M."/>
            <person name="Millas R."/>
            <person name="McGilp L."/>
            <person name="Shao M."/>
            <person name="Duquette J."/>
            <person name="Hirsch C.N."/>
            <person name="Kimball J."/>
        </authorList>
    </citation>
    <scope>NUCLEOTIDE SEQUENCE</scope>
    <source>
        <tissue evidence="1">Fresh leaf tissue</tissue>
    </source>
</reference>
<evidence type="ECO:0000313" key="2">
    <source>
        <dbReference type="Proteomes" id="UP000729402"/>
    </source>
</evidence>
<comment type="caution">
    <text evidence="1">The sequence shown here is derived from an EMBL/GenBank/DDBJ whole genome shotgun (WGS) entry which is preliminary data.</text>
</comment>
<proteinExistence type="predicted"/>
<accession>A0A8J5RZX8</accession>
<reference evidence="1" key="2">
    <citation type="submission" date="2021-02" db="EMBL/GenBank/DDBJ databases">
        <authorList>
            <person name="Kimball J.A."/>
            <person name="Haas M.W."/>
            <person name="Macchietto M."/>
            <person name="Kono T."/>
            <person name="Duquette J."/>
            <person name="Shao M."/>
        </authorList>
    </citation>
    <scope>NUCLEOTIDE SEQUENCE</scope>
    <source>
        <tissue evidence="1">Fresh leaf tissue</tissue>
    </source>
</reference>
<protein>
    <submittedName>
        <fullName evidence="1">Uncharacterized protein</fullName>
    </submittedName>
</protein>
<dbReference type="Proteomes" id="UP000729402">
    <property type="component" value="Unassembled WGS sequence"/>
</dbReference>
<name>A0A8J5RZX8_ZIZPA</name>
<keyword evidence="2" id="KW-1185">Reference proteome</keyword>
<sequence>MCVAGRAPPRRGPMRRVAPCVAPLVVPPGERASHGVRWPALCRPALTNAATVECRPMTSTTSHFSLCSSASPLPVFFLST</sequence>
<dbReference type="AlphaFoldDB" id="A0A8J5RZX8"/>
<evidence type="ECO:0000313" key="1">
    <source>
        <dbReference type="EMBL" id="KAG8048126.1"/>
    </source>
</evidence>